<dbReference type="InterPro" id="IPR033443">
    <property type="entry name" value="PROP1-like_PPR_dom"/>
</dbReference>
<dbReference type="GO" id="GO:0007005">
    <property type="term" value="P:mitochondrion organization"/>
    <property type="evidence" value="ECO:0007669"/>
    <property type="project" value="TreeGrafter"/>
</dbReference>
<accession>A0A2I0B7G2</accession>
<feature type="repeat" description="PPR" evidence="2">
    <location>
        <begin position="641"/>
        <end position="675"/>
    </location>
</feature>
<feature type="repeat" description="PPR" evidence="2">
    <location>
        <begin position="745"/>
        <end position="779"/>
    </location>
</feature>
<feature type="repeat" description="PPR" evidence="2">
    <location>
        <begin position="397"/>
        <end position="431"/>
    </location>
</feature>
<sequence>MNLCCCCYGSASPGNGSSNLCYSRRYSSSFFARIDDFFLLLPPSSSRVHPGFKLKYGNSYSVISMTNPNNRPGISLPLLLKTLESQPVEDFTNEMIDSLVTDLTPKEQTVLLKKQRGWMRALHLFRRMKSAMDYPPNPIHYNVILRTLGKAGRWDELRLCWVEMAKDGVFPTNSTYATLMDIYGKAGLVKEALLWLKHMKSRGLFPDEVSMNTAMQILKDARHFDLGERFFRDWCAGKLELEWLDFISDGFVDSAVISPKHFLLTELFKSGGRGPVSQIASSQDKGPQKPKRAATYNTLIDLYGKAGRLEDASEAFSEMLRSGVIPDTLTFNTMINICCCNGRLLEAESLLSKMEERGVQPDTKTFNIFMTYHASNGDANNVLRSHRKIREYRLHPDVVSYRIILQTLCKMKMVSEVEAVLVEIMESGCRVDEQSIPVVTKMYISEGLLDKAFIFLEKHCSSGDISSKNCAAIIDLYAEKGFWKEAEDVFMRKRNLGCKMDVLEHNVMIKAYGKCRLYDKGLELFEMMRCTGPSPDECTYNSVIQMVAGGDSPGKAKEILSQMRRSGFIPRCESYSAIIASYGRDGELSDAEEIFREMKAMGVEPNEIVYGSLIDAFAESGRINEAVEYYRMMEKSGVTTNHIVLTSMIKAYSKVSRWKEAEVLYAMMKNSLEGPDVIASNCMINLFADLGMVHEAKSIFDDLRRSGNADGVSYATMMYLYKSIGMLEEATYLAQEIQQSGLLTNCSSYNSVMASYADYGKLKDCGELLYQMLSRKMLPDDSIFKTIFNVLKKGGLPSEAISQLESSYTEGKSHARQAVIASLFSVVGLHGFALKSCESFLSSDVELESFAYNAAIGAYGAAGEVDKALNLYLRMQDEGLGPDIVTYVNLASCYGKARMIEGLKRIYSLLKYEEIEPSESLYRALIHAYKEAGRGDLAQLVDQDMRFNAQYDIQVKDE</sequence>
<dbReference type="Pfam" id="PF13812">
    <property type="entry name" value="PPR_3"/>
    <property type="match status" value="1"/>
</dbReference>
<dbReference type="PANTHER" id="PTHR47934">
    <property type="entry name" value="PENTATRICOPEPTIDE REPEAT-CONTAINING PROTEIN PET309, MITOCHONDRIAL"/>
    <property type="match status" value="1"/>
</dbReference>
<dbReference type="GO" id="GO:0005739">
    <property type="term" value="C:mitochondrion"/>
    <property type="evidence" value="ECO:0007669"/>
    <property type="project" value="TreeGrafter"/>
</dbReference>
<dbReference type="Proteomes" id="UP000236161">
    <property type="component" value="Unassembled WGS sequence"/>
</dbReference>
<feature type="repeat" description="PPR" evidence="2">
    <location>
        <begin position="848"/>
        <end position="882"/>
    </location>
</feature>
<proteinExistence type="predicted"/>
<dbReference type="EMBL" id="KZ451907">
    <property type="protein sequence ID" value="PKA63720.1"/>
    <property type="molecule type" value="Genomic_DNA"/>
</dbReference>
<dbReference type="Gene3D" id="1.25.40.10">
    <property type="entry name" value="Tetratricopeptide repeat domain"/>
    <property type="match status" value="7"/>
</dbReference>
<feature type="repeat" description="PPR" evidence="2">
    <location>
        <begin position="571"/>
        <end position="605"/>
    </location>
</feature>
<keyword evidence="1" id="KW-0677">Repeat</keyword>
<dbReference type="PANTHER" id="PTHR47934:SF6">
    <property type="entry name" value="MITOCHONDRIAL GROUP I INTRON SPLICING FACTOR CCM1-RELATED"/>
    <property type="match status" value="1"/>
</dbReference>
<feature type="repeat" description="PPR" evidence="2">
    <location>
        <begin position="327"/>
        <end position="361"/>
    </location>
</feature>
<gene>
    <name evidence="4" type="ORF">AXF42_Ash017004</name>
</gene>
<protein>
    <submittedName>
        <fullName evidence="4">Pentatricopeptide repeat-containing protein</fullName>
        <ecNumber evidence="4">2.1.1.204</ecNumber>
    </submittedName>
</protein>
<dbReference type="NCBIfam" id="TIGR00756">
    <property type="entry name" value="PPR"/>
    <property type="match status" value="12"/>
</dbReference>
<dbReference type="EC" id="2.1.1.204" evidence="4"/>
<feature type="repeat" description="PPR" evidence="2">
    <location>
        <begin position="501"/>
        <end position="535"/>
    </location>
</feature>
<keyword evidence="4" id="KW-0808">Transferase</keyword>
<dbReference type="InterPro" id="IPR002885">
    <property type="entry name" value="PPR_rpt"/>
</dbReference>
<dbReference type="GO" id="GO:0008168">
    <property type="term" value="F:methyltransferase activity"/>
    <property type="evidence" value="ECO:0007669"/>
    <property type="project" value="UniProtKB-KW"/>
</dbReference>
<evidence type="ECO:0000313" key="5">
    <source>
        <dbReference type="Proteomes" id="UP000236161"/>
    </source>
</evidence>
<feature type="repeat" description="PPR" evidence="2">
    <location>
        <begin position="172"/>
        <end position="206"/>
    </location>
</feature>
<keyword evidence="5" id="KW-1185">Reference proteome</keyword>
<feature type="repeat" description="PPR" evidence="2">
    <location>
        <begin position="536"/>
        <end position="570"/>
    </location>
</feature>
<feature type="repeat" description="PPR" evidence="2">
    <location>
        <begin position="137"/>
        <end position="171"/>
    </location>
</feature>
<dbReference type="GO" id="GO:0003729">
    <property type="term" value="F:mRNA binding"/>
    <property type="evidence" value="ECO:0007669"/>
    <property type="project" value="TreeGrafter"/>
</dbReference>
<dbReference type="Pfam" id="PF13041">
    <property type="entry name" value="PPR_2"/>
    <property type="match status" value="2"/>
</dbReference>
<evidence type="ECO:0000313" key="4">
    <source>
        <dbReference type="EMBL" id="PKA63720.1"/>
    </source>
</evidence>
<name>A0A2I0B7G2_9ASPA</name>
<evidence type="ECO:0000256" key="1">
    <source>
        <dbReference type="ARBA" id="ARBA00022737"/>
    </source>
</evidence>
<feature type="repeat" description="PPR" evidence="2">
    <location>
        <begin position="292"/>
        <end position="326"/>
    </location>
</feature>
<dbReference type="GO" id="GO:0032259">
    <property type="term" value="P:methylation"/>
    <property type="evidence" value="ECO:0007669"/>
    <property type="project" value="UniProtKB-KW"/>
</dbReference>
<dbReference type="Pfam" id="PF17177">
    <property type="entry name" value="PPR_long"/>
    <property type="match status" value="1"/>
</dbReference>
<feature type="repeat" description="PPR" evidence="2">
    <location>
        <begin position="606"/>
        <end position="640"/>
    </location>
</feature>
<keyword evidence="4" id="KW-0489">Methyltransferase</keyword>
<organism evidence="4 5">
    <name type="scientific">Apostasia shenzhenica</name>
    <dbReference type="NCBI Taxonomy" id="1088818"/>
    <lineage>
        <taxon>Eukaryota</taxon>
        <taxon>Viridiplantae</taxon>
        <taxon>Streptophyta</taxon>
        <taxon>Embryophyta</taxon>
        <taxon>Tracheophyta</taxon>
        <taxon>Spermatophyta</taxon>
        <taxon>Magnoliopsida</taxon>
        <taxon>Liliopsida</taxon>
        <taxon>Asparagales</taxon>
        <taxon>Orchidaceae</taxon>
        <taxon>Apostasioideae</taxon>
        <taxon>Apostasia</taxon>
    </lineage>
</organism>
<feature type="domain" description="PROP1-like PPR" evidence="3">
    <location>
        <begin position="518"/>
        <end position="635"/>
    </location>
</feature>
<dbReference type="OrthoDB" id="185373at2759"/>
<dbReference type="AlphaFoldDB" id="A0A2I0B7G2"/>
<evidence type="ECO:0000256" key="2">
    <source>
        <dbReference type="PROSITE-ProRule" id="PRU00708"/>
    </source>
</evidence>
<dbReference type="STRING" id="1088818.A0A2I0B7G2"/>
<dbReference type="Pfam" id="PF01535">
    <property type="entry name" value="PPR"/>
    <property type="match status" value="6"/>
</dbReference>
<dbReference type="InterPro" id="IPR051114">
    <property type="entry name" value="Mito_RNA_Proc_CCM1"/>
</dbReference>
<dbReference type="PROSITE" id="PS51375">
    <property type="entry name" value="PPR"/>
    <property type="match status" value="13"/>
</dbReference>
<dbReference type="GO" id="GO:0006396">
    <property type="term" value="P:RNA processing"/>
    <property type="evidence" value="ECO:0007669"/>
    <property type="project" value="TreeGrafter"/>
</dbReference>
<evidence type="ECO:0000259" key="3">
    <source>
        <dbReference type="Pfam" id="PF17177"/>
    </source>
</evidence>
<feature type="repeat" description="PPR" evidence="2">
    <location>
        <begin position="676"/>
        <end position="710"/>
    </location>
</feature>
<reference evidence="4 5" key="1">
    <citation type="journal article" date="2017" name="Nature">
        <title>The Apostasia genome and the evolution of orchids.</title>
        <authorList>
            <person name="Zhang G.Q."/>
            <person name="Liu K.W."/>
            <person name="Li Z."/>
            <person name="Lohaus R."/>
            <person name="Hsiao Y.Y."/>
            <person name="Niu S.C."/>
            <person name="Wang J.Y."/>
            <person name="Lin Y.C."/>
            <person name="Xu Q."/>
            <person name="Chen L.J."/>
            <person name="Yoshida K."/>
            <person name="Fujiwara S."/>
            <person name="Wang Z.W."/>
            <person name="Zhang Y.Q."/>
            <person name="Mitsuda N."/>
            <person name="Wang M."/>
            <person name="Liu G.H."/>
            <person name="Pecoraro L."/>
            <person name="Huang H.X."/>
            <person name="Xiao X.J."/>
            <person name="Lin M."/>
            <person name="Wu X.Y."/>
            <person name="Wu W.L."/>
            <person name="Chen Y.Y."/>
            <person name="Chang S.B."/>
            <person name="Sakamoto S."/>
            <person name="Ohme-Takagi M."/>
            <person name="Yagi M."/>
            <person name="Zeng S.J."/>
            <person name="Shen C.Y."/>
            <person name="Yeh C.M."/>
            <person name="Luo Y.B."/>
            <person name="Tsai W.C."/>
            <person name="Van de Peer Y."/>
            <person name="Liu Z.J."/>
        </authorList>
    </citation>
    <scope>NUCLEOTIDE SEQUENCE [LARGE SCALE GENOMIC DNA]</scope>
    <source>
        <strain evidence="5">cv. Shenzhen</strain>
        <tissue evidence="4">Stem</tissue>
    </source>
</reference>
<dbReference type="InterPro" id="IPR011990">
    <property type="entry name" value="TPR-like_helical_dom_sf"/>
</dbReference>